<organism evidence="4 5">
    <name type="scientific">Pelolinea submarina</name>
    <dbReference type="NCBI Taxonomy" id="913107"/>
    <lineage>
        <taxon>Bacteria</taxon>
        <taxon>Bacillati</taxon>
        <taxon>Chloroflexota</taxon>
        <taxon>Anaerolineae</taxon>
        <taxon>Anaerolineales</taxon>
        <taxon>Anaerolineaceae</taxon>
        <taxon>Pelolinea</taxon>
    </lineage>
</organism>
<evidence type="ECO:0000313" key="4">
    <source>
        <dbReference type="EMBL" id="REG06251.1"/>
    </source>
</evidence>
<dbReference type="PANTHER" id="PTHR46825">
    <property type="entry name" value="D-ALANYL-D-ALANINE-CARBOXYPEPTIDASE/ENDOPEPTIDASE AMPH"/>
    <property type="match status" value="1"/>
</dbReference>
<protein>
    <submittedName>
        <fullName evidence="4">CubicO group peptidase (Beta-lactamase class C family)</fullName>
    </submittedName>
</protein>
<dbReference type="SUPFAM" id="SSF56601">
    <property type="entry name" value="beta-lactamase/transpeptidase-like"/>
    <property type="match status" value="1"/>
</dbReference>
<accession>A0A347ZQ39</accession>
<feature type="transmembrane region" description="Helical" evidence="1">
    <location>
        <begin position="470"/>
        <end position="495"/>
    </location>
</feature>
<dbReference type="Gene3D" id="3.40.710.10">
    <property type="entry name" value="DD-peptidase/beta-lactamase superfamily"/>
    <property type="match status" value="1"/>
</dbReference>
<dbReference type="Pfam" id="PF00144">
    <property type="entry name" value="Beta-lactamase"/>
    <property type="match status" value="1"/>
</dbReference>
<keyword evidence="1" id="KW-0472">Membrane</keyword>
<keyword evidence="1" id="KW-1133">Transmembrane helix</keyword>
<keyword evidence="2" id="KW-0732">Signal</keyword>
<reference evidence="4 5" key="1">
    <citation type="submission" date="2018-08" db="EMBL/GenBank/DDBJ databases">
        <title>Genomic Encyclopedia of Type Strains, Phase IV (KMG-IV): sequencing the most valuable type-strain genomes for metagenomic binning, comparative biology and taxonomic classification.</title>
        <authorList>
            <person name="Goeker M."/>
        </authorList>
    </citation>
    <scope>NUCLEOTIDE SEQUENCE [LARGE SCALE GENOMIC DNA]</scope>
    <source>
        <strain evidence="4 5">DSM 23923</strain>
    </source>
</reference>
<dbReference type="RefSeq" id="WP_116225949.1">
    <property type="nucleotide sequence ID" value="NZ_AP018437.1"/>
</dbReference>
<sequence>MKFLNLFIIPFVVLTLACSPLAASGSAQPVRAAASEADDFTAIDAFIVDQLDTLNVPGASWAIVTGDQIVHTQSYGSGMKGQAPTAQTPFFIGSLTKSFTALAVMQLVEAGRVDLDAPVQRYLPWFALAGEDTSMPAEPVSVRQLLYQTSGLSQIPGMRGLGNFYDGPDAIEQLGRVQARDGLARPAGTVFEYSNSNYNLLGLIVEAASGETYSNYVQNHIFEPLDMQHSSTSKAAAKQDGLAVGHMMVFGLPLAVPNLPVPVGSLPSGQLISNTEDMAHYLIAQLNGGRYGAAQVLSAEGIKEMHTPAAEVYMFGERMSDYGMGWYVDNSGEEEVVMHWGETPDYFGYLGMLPEQQRGVVLLVNADQHFYTYPLLDLGNGVADLLAGEEPVKNTWLVLPWVLRALLLLPVLQIVGMQAAQRRLKRWQTDPAARPGRTKLWLLHFLPPMLLNLIIVALGVGLSASGLFKFSLLFMGDLVAIILMCAALAAVGLVLRTRMMIPMLKTSR</sequence>
<feature type="transmembrane region" description="Helical" evidence="1">
    <location>
        <begin position="441"/>
        <end position="464"/>
    </location>
</feature>
<gene>
    <name evidence="4" type="ORF">DFR64_2683</name>
</gene>
<name>A0A347ZQ39_9CHLR</name>
<comment type="caution">
    <text evidence="4">The sequence shown here is derived from an EMBL/GenBank/DDBJ whole genome shotgun (WGS) entry which is preliminary data.</text>
</comment>
<keyword evidence="1" id="KW-0812">Transmembrane</keyword>
<feature type="domain" description="Beta-lactamase-related" evidence="3">
    <location>
        <begin position="44"/>
        <end position="368"/>
    </location>
</feature>
<feature type="transmembrane region" description="Helical" evidence="1">
    <location>
        <begin position="401"/>
        <end position="420"/>
    </location>
</feature>
<feature type="signal peptide" evidence="2">
    <location>
        <begin position="1"/>
        <end position="22"/>
    </location>
</feature>
<dbReference type="InterPro" id="IPR050491">
    <property type="entry name" value="AmpC-like"/>
</dbReference>
<dbReference type="PROSITE" id="PS51257">
    <property type="entry name" value="PROKAR_LIPOPROTEIN"/>
    <property type="match status" value="1"/>
</dbReference>
<feature type="chain" id="PRO_5030063580" evidence="2">
    <location>
        <begin position="23"/>
        <end position="508"/>
    </location>
</feature>
<dbReference type="Proteomes" id="UP000256388">
    <property type="component" value="Unassembled WGS sequence"/>
</dbReference>
<dbReference type="PANTHER" id="PTHR46825:SF9">
    <property type="entry name" value="BETA-LACTAMASE-RELATED DOMAIN-CONTAINING PROTEIN"/>
    <property type="match status" value="1"/>
</dbReference>
<keyword evidence="5" id="KW-1185">Reference proteome</keyword>
<evidence type="ECO:0000259" key="3">
    <source>
        <dbReference type="Pfam" id="PF00144"/>
    </source>
</evidence>
<proteinExistence type="predicted"/>
<dbReference type="InterPro" id="IPR001466">
    <property type="entry name" value="Beta-lactam-related"/>
</dbReference>
<dbReference type="AlphaFoldDB" id="A0A347ZQ39"/>
<evidence type="ECO:0000256" key="2">
    <source>
        <dbReference type="SAM" id="SignalP"/>
    </source>
</evidence>
<evidence type="ECO:0000256" key="1">
    <source>
        <dbReference type="SAM" id="Phobius"/>
    </source>
</evidence>
<dbReference type="OrthoDB" id="162146at2"/>
<evidence type="ECO:0000313" key="5">
    <source>
        <dbReference type="Proteomes" id="UP000256388"/>
    </source>
</evidence>
<dbReference type="EMBL" id="QUMS01000004">
    <property type="protein sequence ID" value="REG06251.1"/>
    <property type="molecule type" value="Genomic_DNA"/>
</dbReference>
<dbReference type="InterPro" id="IPR012338">
    <property type="entry name" value="Beta-lactam/transpept-like"/>
</dbReference>